<dbReference type="AlphaFoldDB" id="A0A0M9VXL7"/>
<keyword evidence="2" id="KW-0812">Transmembrane</keyword>
<sequence>MADHGAVEARSLLPFPAGDNSTDTVFGGVHFNLTTLTHWNYTYYGNGTLSNNTKCWLTYRPYQPALLLTNGTFVNATKCYSAVDPIGARGYTGIGFAVVYGVGLVLTLSVLAKHGKLYLPKEKRFFPIGRRWQWYWACFVCACALISLFVNVDVDRYHVQELPIVLTAFFWFLICQGTMALVWESVRHWGSWQERQFIDPNPFIYSTDDKRAMFEFWLPLWFYFWLWLNFFLVVPRSWKFAEQQRSPEQELAKAIPAATGARFKAAAFCLIVPWLTILVSLFHSIKHYRNRDNGVAPTGAAAKGLAKAVPLRFLLTIPLSLVLIAYQIYISFHWRFSIMKADGDVAAIYFWGYGPSLLIIFAQVMYGWASPNEDKALIQQRRQRGEVINRELGIVAKPAWWRRVRGEHLHSLRDKIANNVNEIGGGRRQRTDADVERQVRFNDDDDAQAVTGTGTGMRTRTGTTTADPSGGIEMRPMASGGVRSLQPAALPARYEGKSERRQAERVVEAFAGVIFPAGAGAGAGAETSSADAERARRIAEITKDGPPPPYSDEDRDGSSRARPATARRDTGTSSVDSTDTPPQIVRSMLDV</sequence>
<feature type="region of interest" description="Disordered" evidence="1">
    <location>
        <begin position="446"/>
        <end position="500"/>
    </location>
</feature>
<feature type="transmembrane region" description="Helical" evidence="2">
    <location>
        <begin position="346"/>
        <end position="369"/>
    </location>
</feature>
<dbReference type="OrthoDB" id="5308502at2759"/>
<feature type="transmembrane region" description="Helical" evidence="2">
    <location>
        <begin position="313"/>
        <end position="334"/>
    </location>
</feature>
<keyword evidence="4" id="KW-1185">Reference proteome</keyword>
<feature type="compositionally biased region" description="Low complexity" evidence="1">
    <location>
        <begin position="456"/>
        <end position="465"/>
    </location>
</feature>
<reference evidence="3 4" key="1">
    <citation type="submission" date="2015-07" db="EMBL/GenBank/DDBJ databases">
        <title>The genome of the fungus Escovopsis weberi, a specialized disease agent of ant agriculture.</title>
        <authorList>
            <person name="de Man T.J."/>
            <person name="Stajich J.E."/>
            <person name="Kubicek C.P."/>
            <person name="Chenthamara K."/>
            <person name="Atanasova L."/>
            <person name="Druzhinina I.S."/>
            <person name="Birnbaum S."/>
            <person name="Barribeau S.M."/>
            <person name="Teiling C."/>
            <person name="Suen G."/>
            <person name="Currie C."/>
            <person name="Gerardo N.M."/>
        </authorList>
    </citation>
    <scope>NUCLEOTIDE SEQUENCE [LARGE SCALE GENOMIC DNA]</scope>
</reference>
<feature type="region of interest" description="Disordered" evidence="1">
    <location>
        <begin position="518"/>
        <end position="591"/>
    </location>
</feature>
<evidence type="ECO:0000313" key="4">
    <source>
        <dbReference type="Proteomes" id="UP000053831"/>
    </source>
</evidence>
<dbReference type="Pfam" id="PF10361">
    <property type="entry name" value="DUF2434"/>
    <property type="match status" value="1"/>
</dbReference>
<keyword evidence="2" id="KW-0472">Membrane</keyword>
<dbReference type="InterPro" id="IPR018830">
    <property type="entry name" value="DUF2434"/>
</dbReference>
<gene>
    <name evidence="3" type="ORF">ESCO_006572</name>
</gene>
<feature type="transmembrane region" description="Helical" evidence="2">
    <location>
        <begin position="91"/>
        <end position="112"/>
    </location>
</feature>
<dbReference type="Proteomes" id="UP000053831">
    <property type="component" value="Unassembled WGS sequence"/>
</dbReference>
<comment type="caution">
    <text evidence="3">The sequence shown here is derived from an EMBL/GenBank/DDBJ whole genome shotgun (WGS) entry which is preliminary data.</text>
</comment>
<dbReference type="STRING" id="150374.A0A0M9VXL7"/>
<protein>
    <submittedName>
        <fullName evidence="3">Uncharacterized protein</fullName>
    </submittedName>
</protein>
<feature type="transmembrane region" description="Helical" evidence="2">
    <location>
        <begin position="164"/>
        <end position="183"/>
    </location>
</feature>
<evidence type="ECO:0000256" key="2">
    <source>
        <dbReference type="SAM" id="Phobius"/>
    </source>
</evidence>
<feature type="compositionally biased region" description="Basic and acidic residues" evidence="1">
    <location>
        <begin position="531"/>
        <end position="543"/>
    </location>
</feature>
<feature type="transmembrane region" description="Helical" evidence="2">
    <location>
        <begin position="132"/>
        <end position="152"/>
    </location>
</feature>
<name>A0A0M9VXL7_ESCWE</name>
<proteinExistence type="predicted"/>
<dbReference type="EMBL" id="LGSR01000001">
    <property type="protein sequence ID" value="KOS23362.1"/>
    <property type="molecule type" value="Genomic_DNA"/>
</dbReference>
<evidence type="ECO:0000313" key="3">
    <source>
        <dbReference type="EMBL" id="KOS23362.1"/>
    </source>
</evidence>
<feature type="compositionally biased region" description="Low complexity" evidence="1">
    <location>
        <begin position="571"/>
        <end position="580"/>
    </location>
</feature>
<accession>A0A0M9VXL7</accession>
<feature type="transmembrane region" description="Helical" evidence="2">
    <location>
        <begin position="265"/>
        <end position="285"/>
    </location>
</feature>
<organism evidence="3 4">
    <name type="scientific">Escovopsis weberi</name>
    <dbReference type="NCBI Taxonomy" id="150374"/>
    <lineage>
        <taxon>Eukaryota</taxon>
        <taxon>Fungi</taxon>
        <taxon>Dikarya</taxon>
        <taxon>Ascomycota</taxon>
        <taxon>Pezizomycotina</taxon>
        <taxon>Sordariomycetes</taxon>
        <taxon>Hypocreomycetidae</taxon>
        <taxon>Hypocreales</taxon>
        <taxon>Hypocreaceae</taxon>
        <taxon>Escovopsis</taxon>
    </lineage>
</organism>
<keyword evidence="2" id="KW-1133">Transmembrane helix</keyword>
<evidence type="ECO:0000256" key="1">
    <source>
        <dbReference type="SAM" id="MobiDB-lite"/>
    </source>
</evidence>
<feature type="transmembrane region" description="Helical" evidence="2">
    <location>
        <begin position="216"/>
        <end position="235"/>
    </location>
</feature>